<reference evidence="1 2" key="1">
    <citation type="submission" date="2021-06" db="EMBL/GenBank/DDBJ databases">
        <authorList>
            <person name="Kallberg Y."/>
            <person name="Tangrot J."/>
            <person name="Rosling A."/>
        </authorList>
    </citation>
    <scope>NUCLEOTIDE SEQUENCE [LARGE SCALE GENOMIC DNA]</scope>
    <source>
        <strain evidence="1 2">120-4 pot B 10/14</strain>
    </source>
</reference>
<protein>
    <submittedName>
        <fullName evidence="1">27278_t:CDS:1</fullName>
    </submittedName>
</protein>
<name>A0ABN7XU21_GIGMA</name>
<accession>A0ABN7XU21</accession>
<feature type="non-terminal residue" evidence="1">
    <location>
        <position position="1"/>
    </location>
</feature>
<feature type="non-terminal residue" evidence="1">
    <location>
        <position position="56"/>
    </location>
</feature>
<dbReference type="EMBL" id="CAJVQB010170801">
    <property type="protein sequence ID" value="CAG8857416.1"/>
    <property type="molecule type" value="Genomic_DNA"/>
</dbReference>
<gene>
    <name evidence="1" type="ORF">GMARGA_LOCUS46235</name>
</gene>
<sequence>HSKGFTLSIVGNINATILLYKNLKRSTNRTEADRAIILFEQSNKEYKFYTTFELNQ</sequence>
<evidence type="ECO:0000313" key="1">
    <source>
        <dbReference type="EMBL" id="CAG8857416.1"/>
    </source>
</evidence>
<dbReference type="Proteomes" id="UP000789901">
    <property type="component" value="Unassembled WGS sequence"/>
</dbReference>
<comment type="caution">
    <text evidence="1">The sequence shown here is derived from an EMBL/GenBank/DDBJ whole genome shotgun (WGS) entry which is preliminary data.</text>
</comment>
<organism evidence="1 2">
    <name type="scientific">Gigaspora margarita</name>
    <dbReference type="NCBI Taxonomy" id="4874"/>
    <lineage>
        <taxon>Eukaryota</taxon>
        <taxon>Fungi</taxon>
        <taxon>Fungi incertae sedis</taxon>
        <taxon>Mucoromycota</taxon>
        <taxon>Glomeromycotina</taxon>
        <taxon>Glomeromycetes</taxon>
        <taxon>Diversisporales</taxon>
        <taxon>Gigasporaceae</taxon>
        <taxon>Gigaspora</taxon>
    </lineage>
</organism>
<keyword evidence="2" id="KW-1185">Reference proteome</keyword>
<proteinExistence type="predicted"/>
<evidence type="ECO:0000313" key="2">
    <source>
        <dbReference type="Proteomes" id="UP000789901"/>
    </source>
</evidence>